<feature type="compositionally biased region" description="Pro residues" evidence="1">
    <location>
        <begin position="126"/>
        <end position="163"/>
    </location>
</feature>
<dbReference type="Gene3D" id="2.20.70.10">
    <property type="match status" value="1"/>
</dbReference>
<feature type="region of interest" description="Disordered" evidence="1">
    <location>
        <begin position="262"/>
        <end position="315"/>
    </location>
</feature>
<name>A0A8K0JTD2_9TREE</name>
<dbReference type="Proteomes" id="UP000812966">
    <property type="component" value="Unassembled WGS sequence"/>
</dbReference>
<dbReference type="PROSITE" id="PS50020">
    <property type="entry name" value="WW_DOMAIN_2"/>
    <property type="match status" value="1"/>
</dbReference>
<dbReference type="PROSITE" id="PS01159">
    <property type="entry name" value="WW_DOMAIN_1"/>
    <property type="match status" value="1"/>
</dbReference>
<reference evidence="3" key="1">
    <citation type="submission" date="2020-04" db="EMBL/GenBank/DDBJ databases">
        <title>Analysis of mating type loci in Filobasidium floriforme.</title>
        <authorList>
            <person name="Nowrousian M."/>
        </authorList>
    </citation>
    <scope>NUCLEOTIDE SEQUENCE</scope>
    <source>
        <strain evidence="3">CBS 6242</strain>
    </source>
</reference>
<dbReference type="OrthoDB" id="2444812at2759"/>
<protein>
    <recommendedName>
        <fullName evidence="2">WW domain-containing protein</fullName>
    </recommendedName>
</protein>
<feature type="region of interest" description="Disordered" evidence="1">
    <location>
        <begin position="1"/>
        <end position="100"/>
    </location>
</feature>
<accession>A0A8K0JTD2</accession>
<dbReference type="InterPro" id="IPR001202">
    <property type="entry name" value="WW_dom"/>
</dbReference>
<evidence type="ECO:0000313" key="3">
    <source>
        <dbReference type="EMBL" id="KAG7575474.1"/>
    </source>
</evidence>
<evidence type="ECO:0000259" key="2">
    <source>
        <dbReference type="PROSITE" id="PS50020"/>
    </source>
</evidence>
<feature type="compositionally biased region" description="Basic and acidic residues" evidence="1">
    <location>
        <begin position="77"/>
        <end position="92"/>
    </location>
</feature>
<feature type="compositionally biased region" description="Low complexity" evidence="1">
    <location>
        <begin position="177"/>
        <end position="191"/>
    </location>
</feature>
<feature type="compositionally biased region" description="Low complexity" evidence="1">
    <location>
        <begin position="18"/>
        <end position="32"/>
    </location>
</feature>
<evidence type="ECO:0000313" key="4">
    <source>
        <dbReference type="Proteomes" id="UP000812966"/>
    </source>
</evidence>
<evidence type="ECO:0000256" key="1">
    <source>
        <dbReference type="SAM" id="MobiDB-lite"/>
    </source>
</evidence>
<dbReference type="InterPro" id="IPR036020">
    <property type="entry name" value="WW_dom_sf"/>
</dbReference>
<feature type="domain" description="WW" evidence="2">
    <location>
        <begin position="93"/>
        <end position="127"/>
    </location>
</feature>
<dbReference type="Pfam" id="PF00397">
    <property type="entry name" value="WW"/>
    <property type="match status" value="1"/>
</dbReference>
<keyword evidence="4" id="KW-1185">Reference proteome</keyword>
<organism evidence="3 4">
    <name type="scientific">Filobasidium floriforme</name>
    <dbReference type="NCBI Taxonomy" id="5210"/>
    <lineage>
        <taxon>Eukaryota</taxon>
        <taxon>Fungi</taxon>
        <taxon>Dikarya</taxon>
        <taxon>Basidiomycota</taxon>
        <taxon>Agaricomycotina</taxon>
        <taxon>Tremellomycetes</taxon>
        <taxon>Filobasidiales</taxon>
        <taxon>Filobasidiaceae</taxon>
        <taxon>Filobasidium</taxon>
    </lineage>
</organism>
<dbReference type="SUPFAM" id="SSF51045">
    <property type="entry name" value="WW domain"/>
    <property type="match status" value="1"/>
</dbReference>
<dbReference type="EMBL" id="JABELV010000003">
    <property type="protein sequence ID" value="KAG7575474.1"/>
    <property type="molecule type" value="Genomic_DNA"/>
</dbReference>
<gene>
    <name evidence="3" type="ORF">FFLO_00293</name>
</gene>
<sequence length="315" mass="34798">MSESRRATVAEASPSPEPEQQTTQEETTVTDVPPLPDEPEPISTAPPLPEEPEPESEAKGQEATGQDDEVWDPAAETDLKGRKAVEEKKAGDQNDTGGWQAVWAPTANAYYFWNAKTGETTWTNPLAPPPTTGPSSQPPLPVEQPPLPDEQPPLPTEQPPLPEAIPSLPAASTWGQAYSAPSSSSYTANPALPADNGLPPIDPALSHLLPKHQQVGSNFQSASFNARTGRFTPADYQYTVDHLDEANRAKRQEGVFFDVSEWEKKRESEWQERKRKEMEGGAEDRTKNKLTKADMDRFRQKKQEKKARNNAWLRG</sequence>
<dbReference type="CDD" id="cd00201">
    <property type="entry name" value="WW"/>
    <property type="match status" value="1"/>
</dbReference>
<proteinExistence type="predicted"/>
<feature type="compositionally biased region" description="Basic and acidic residues" evidence="1">
    <location>
        <begin position="262"/>
        <end position="298"/>
    </location>
</feature>
<feature type="region of interest" description="Disordered" evidence="1">
    <location>
        <begin position="119"/>
        <end position="206"/>
    </location>
</feature>
<comment type="caution">
    <text evidence="3">The sequence shown here is derived from an EMBL/GenBank/DDBJ whole genome shotgun (WGS) entry which is preliminary data.</text>
</comment>
<dbReference type="AlphaFoldDB" id="A0A8K0JTD2"/>